<protein>
    <submittedName>
        <fullName evidence="1">Dimeric dUTPase, all-alpha-NTP-PPase (MazG) superfamily</fullName>
    </submittedName>
</protein>
<accession>A0A1G9BJA1</accession>
<dbReference type="Proteomes" id="UP000198718">
    <property type="component" value="Unassembled WGS sequence"/>
</dbReference>
<dbReference type="SUPFAM" id="SSF101386">
    <property type="entry name" value="all-alpha NTP pyrophosphatases"/>
    <property type="match status" value="1"/>
</dbReference>
<sequence>MDLQHLFKIQSIIENSIMQISDIKEDALGKENVFDLRFLALQIKTGEIANLTKCYKYSKEQESIPKDKLFVRYLDAMKFLLSIGNVHEFNIIDKYAIEALEREENIIKLFSSIYDGISNLKEEILQNNYIGALSIYTKLFAKYVNLGEVLGLSFDEVYAYYTKNYMAS</sequence>
<dbReference type="Pfam" id="PF08761">
    <property type="entry name" value="dUTPase_2"/>
    <property type="match status" value="1"/>
</dbReference>
<name>A0A1G9BJA1_9FIRM</name>
<dbReference type="RefSeq" id="WP_176762073.1">
    <property type="nucleotide sequence ID" value="NZ_FNFP01000002.1"/>
</dbReference>
<reference evidence="1 2" key="1">
    <citation type="submission" date="2016-10" db="EMBL/GenBank/DDBJ databases">
        <authorList>
            <person name="de Groot N.N."/>
        </authorList>
    </citation>
    <scope>NUCLEOTIDE SEQUENCE [LARGE SCALE GENOMIC DNA]</scope>
    <source>
        <strain evidence="1 2">DSM 18346</strain>
    </source>
</reference>
<dbReference type="Gene3D" id="1.10.4010.10">
    <property type="entry name" value="Type II deoxyuridine triphosphatase"/>
    <property type="match status" value="1"/>
</dbReference>
<proteinExistence type="predicted"/>
<dbReference type="InterPro" id="IPR014871">
    <property type="entry name" value="dUTPase/dCTP_pyrophosphatase"/>
</dbReference>
<evidence type="ECO:0000313" key="1">
    <source>
        <dbReference type="EMBL" id="SDK39598.1"/>
    </source>
</evidence>
<organism evidence="1 2">
    <name type="scientific">Natronincola ferrireducens</name>
    <dbReference type="NCBI Taxonomy" id="393762"/>
    <lineage>
        <taxon>Bacteria</taxon>
        <taxon>Bacillati</taxon>
        <taxon>Bacillota</taxon>
        <taxon>Clostridia</taxon>
        <taxon>Peptostreptococcales</taxon>
        <taxon>Natronincolaceae</taxon>
        <taxon>Natronincola</taxon>
    </lineage>
</organism>
<dbReference type="EMBL" id="FNFP01000002">
    <property type="protein sequence ID" value="SDK39598.1"/>
    <property type="molecule type" value="Genomic_DNA"/>
</dbReference>
<dbReference type="AlphaFoldDB" id="A0A1G9BJA1"/>
<gene>
    <name evidence="1" type="ORF">SAMN05660472_01192</name>
</gene>
<dbReference type="STRING" id="393762.SAMN05660472_01192"/>
<evidence type="ECO:0000313" key="2">
    <source>
        <dbReference type="Proteomes" id="UP000198718"/>
    </source>
</evidence>
<keyword evidence="2" id="KW-1185">Reference proteome</keyword>